<evidence type="ECO:0000313" key="1">
    <source>
        <dbReference type="EMBL" id="MST99749.1"/>
    </source>
</evidence>
<name>A0A844GC31_9BACT</name>
<evidence type="ECO:0000313" key="2">
    <source>
        <dbReference type="Proteomes" id="UP000435649"/>
    </source>
</evidence>
<gene>
    <name evidence="1" type="ORF">FYJ85_22220</name>
</gene>
<accession>A0A844GC31</accession>
<organism evidence="1 2">
    <name type="scientific">Victivallis lenta</name>
    <dbReference type="NCBI Taxonomy" id="2606640"/>
    <lineage>
        <taxon>Bacteria</taxon>
        <taxon>Pseudomonadati</taxon>
        <taxon>Lentisphaerota</taxon>
        <taxon>Lentisphaeria</taxon>
        <taxon>Victivallales</taxon>
        <taxon>Victivallaceae</taxon>
        <taxon>Victivallis</taxon>
    </lineage>
</organism>
<dbReference type="Proteomes" id="UP000435649">
    <property type="component" value="Unassembled WGS sequence"/>
</dbReference>
<dbReference type="RefSeq" id="WP_154420911.1">
    <property type="nucleotide sequence ID" value="NZ_VUNS01000052.1"/>
</dbReference>
<proteinExistence type="predicted"/>
<protein>
    <submittedName>
        <fullName evidence="1">Uncharacterized protein</fullName>
    </submittedName>
</protein>
<keyword evidence="2" id="KW-1185">Reference proteome</keyword>
<dbReference type="AlphaFoldDB" id="A0A844GC31"/>
<dbReference type="EMBL" id="VUNS01000052">
    <property type="protein sequence ID" value="MST99749.1"/>
    <property type="molecule type" value="Genomic_DNA"/>
</dbReference>
<reference evidence="1 2" key="1">
    <citation type="submission" date="2019-08" db="EMBL/GenBank/DDBJ databases">
        <title>In-depth cultivation of the pig gut microbiome towards novel bacterial diversity and tailored functional studies.</title>
        <authorList>
            <person name="Wylensek D."/>
            <person name="Hitch T.C.A."/>
            <person name="Clavel T."/>
        </authorList>
    </citation>
    <scope>NUCLEOTIDE SEQUENCE [LARGE SCALE GENOMIC DNA]</scope>
    <source>
        <strain evidence="1 2">BBE-744-WT-12</strain>
    </source>
</reference>
<comment type="caution">
    <text evidence="1">The sequence shown here is derived from an EMBL/GenBank/DDBJ whole genome shotgun (WGS) entry which is preliminary data.</text>
</comment>
<sequence length="701" mass="79304">MIYSNVDFNVVYIDPSIEAPGDGTTPAGALKALPASAADFTDKTCYLIRRTPEESAVIIPNGENTNITNLLLLGMPNPSDLMYDFVPEEAKNAWGADEAKYANVKSVVADGRFQLPNLMVFLMHRVYLFRDGIDSNNYMLYFYNSNEYKMCVSFEHCKFGSKGIDVDNPEYAGGALTKSRLKSYVYIYYARMLNIRDCVINYAITGNSSNCHGIYCRFPEILHVEDVKVYSPLNYGSYEYYPLCLSENSDDGIECEIRNISQELIFNGTYEYIPCLIRISGYLNARIHNISVNMPDRGLSEVRPANLYLQNNLIYFSYLRDFTVSDITVNIPRCWRCTAPAVGLYDCYSSNYVPGIEKDVRNITINFCEDEENAIGSPISYSDASNSGSNYVALYLEFDRDDGGIFAKVPIVTGITVNNPRGRSLYINNARLTNAKLKGSMTCYNTVADIDKLETWFPGYALWAYDASHVRVKDMFINIDNPAYLYSQEPAVGTDYSSRANVFADKCNIALRPLTYRSDNDYYIYQGFGCNNEGEEGHFCFRCPNGIADTWSVHRTGGEAAALKLYNNNYNTTRTMVLGRKPFKGMELLPTTSGRHLLKMHIAYKGYTDDSDMFRRLIVSATVRDSDGNDSSYWSTIHGRWVDDSASEWINDENLTQKCLEIPLDLVENNPVDVRIYFCWFSSSGFVYIDPALELEPVVSE</sequence>